<dbReference type="OrthoDB" id="9790168at2"/>
<keyword evidence="5 9" id="KW-0418">Kinase</keyword>
<dbReference type="CDD" id="cd00483">
    <property type="entry name" value="HPPK"/>
    <property type="match status" value="1"/>
</dbReference>
<keyword evidence="10" id="KW-1185">Reference proteome</keyword>
<comment type="caution">
    <text evidence="9">The sequence shown here is derived from an EMBL/GenBank/DDBJ whole genome shotgun (WGS) entry which is preliminary data.</text>
</comment>
<evidence type="ECO:0000256" key="1">
    <source>
        <dbReference type="ARBA" id="ARBA00005051"/>
    </source>
</evidence>
<dbReference type="Pfam" id="PF01288">
    <property type="entry name" value="HPPK"/>
    <property type="match status" value="1"/>
</dbReference>
<evidence type="ECO:0000256" key="5">
    <source>
        <dbReference type="ARBA" id="ARBA00022777"/>
    </source>
</evidence>
<keyword evidence="6" id="KW-0067">ATP-binding</keyword>
<reference evidence="9 10" key="1">
    <citation type="submission" date="2017-08" db="EMBL/GenBank/DDBJ databases">
        <title>Halovibrio sewagensis sp. nov., isolated from wastewater of high salinity.</title>
        <authorList>
            <person name="Dong X."/>
            <person name="Zhang G."/>
        </authorList>
    </citation>
    <scope>NUCLEOTIDE SEQUENCE [LARGE SCALE GENOMIC DNA]</scope>
    <source>
        <strain evidence="9 10">YL5-2</strain>
    </source>
</reference>
<evidence type="ECO:0000256" key="3">
    <source>
        <dbReference type="ARBA" id="ARBA00022679"/>
    </source>
</evidence>
<evidence type="ECO:0000313" key="9">
    <source>
        <dbReference type="EMBL" id="PAU77069.1"/>
    </source>
</evidence>
<dbReference type="GO" id="GO:0046656">
    <property type="term" value="P:folic acid biosynthetic process"/>
    <property type="evidence" value="ECO:0007669"/>
    <property type="project" value="UniProtKB-KW"/>
</dbReference>
<evidence type="ECO:0000256" key="6">
    <source>
        <dbReference type="ARBA" id="ARBA00022840"/>
    </source>
</evidence>
<dbReference type="PANTHER" id="PTHR43071:SF2">
    <property type="entry name" value="2-AMINO-4-HYDROXY-6-HYDROXYMETHYLDIHYDROPTERIDINE PYROPHOSPHOKINASE"/>
    <property type="match status" value="1"/>
</dbReference>
<dbReference type="GO" id="GO:0003848">
    <property type="term" value="F:2-amino-4-hydroxy-6-hydroxymethyldihydropteridine diphosphokinase activity"/>
    <property type="evidence" value="ECO:0007669"/>
    <property type="project" value="UniProtKB-EC"/>
</dbReference>
<dbReference type="EC" id="2.7.6.3" evidence="2"/>
<dbReference type="AlphaFoldDB" id="A0A2A2EXG6"/>
<dbReference type="InterPro" id="IPR000550">
    <property type="entry name" value="Hppk"/>
</dbReference>
<dbReference type="SUPFAM" id="SSF55083">
    <property type="entry name" value="6-hydroxymethyl-7,8-dihydropterin pyrophosphokinase, HPPK"/>
    <property type="match status" value="1"/>
</dbReference>
<organism evidence="9 10">
    <name type="scientific">Halovibrio salipaludis</name>
    <dbReference type="NCBI Taxonomy" id="2032626"/>
    <lineage>
        <taxon>Bacteria</taxon>
        <taxon>Pseudomonadati</taxon>
        <taxon>Pseudomonadota</taxon>
        <taxon>Gammaproteobacteria</taxon>
        <taxon>Oceanospirillales</taxon>
        <taxon>Halomonadaceae</taxon>
        <taxon>Halovibrio</taxon>
    </lineage>
</organism>
<dbReference type="PANTHER" id="PTHR43071">
    <property type="entry name" value="2-AMINO-4-HYDROXY-6-HYDROXYMETHYLDIHYDROPTERIDINE PYROPHOSPHOKINASE"/>
    <property type="match status" value="1"/>
</dbReference>
<proteinExistence type="predicted"/>
<dbReference type="EMBL" id="NSKD01000010">
    <property type="protein sequence ID" value="PAU77069.1"/>
    <property type="molecule type" value="Genomic_DNA"/>
</dbReference>
<evidence type="ECO:0000256" key="7">
    <source>
        <dbReference type="ARBA" id="ARBA00022909"/>
    </source>
</evidence>
<dbReference type="Gene3D" id="3.30.70.560">
    <property type="entry name" value="7,8-Dihydro-6-hydroxymethylpterin-pyrophosphokinase HPPK"/>
    <property type="match status" value="1"/>
</dbReference>
<evidence type="ECO:0000313" key="10">
    <source>
        <dbReference type="Proteomes" id="UP000218896"/>
    </source>
</evidence>
<gene>
    <name evidence="9" type="primary">folK</name>
    <name evidence="9" type="ORF">CK501_15240</name>
</gene>
<name>A0A2A2EXG6_9GAMM</name>
<accession>A0A2A2EXG6</accession>
<keyword evidence="4" id="KW-0547">Nucleotide-binding</keyword>
<dbReference type="RefSeq" id="WP_095618603.1">
    <property type="nucleotide sequence ID" value="NZ_NSKD01000010.1"/>
</dbReference>
<dbReference type="Proteomes" id="UP000218896">
    <property type="component" value="Unassembled WGS sequence"/>
</dbReference>
<dbReference type="NCBIfam" id="TIGR01498">
    <property type="entry name" value="folK"/>
    <property type="match status" value="1"/>
</dbReference>
<evidence type="ECO:0000259" key="8">
    <source>
        <dbReference type="Pfam" id="PF01288"/>
    </source>
</evidence>
<dbReference type="GO" id="GO:0046654">
    <property type="term" value="P:tetrahydrofolate biosynthetic process"/>
    <property type="evidence" value="ECO:0007669"/>
    <property type="project" value="UniProtKB-UniPathway"/>
</dbReference>
<dbReference type="GO" id="GO:0016301">
    <property type="term" value="F:kinase activity"/>
    <property type="evidence" value="ECO:0007669"/>
    <property type="project" value="UniProtKB-KW"/>
</dbReference>
<comment type="pathway">
    <text evidence="1">Cofactor biosynthesis; tetrahydrofolate biosynthesis; 2-amino-4-hydroxy-6-hydroxymethyl-7,8-dihydropteridine diphosphate from 7,8-dihydroneopterin triphosphate: step 4/4.</text>
</comment>
<evidence type="ECO:0000256" key="4">
    <source>
        <dbReference type="ARBA" id="ARBA00022741"/>
    </source>
</evidence>
<dbReference type="UniPathway" id="UPA00077">
    <property type="reaction ID" value="UER00155"/>
</dbReference>
<feature type="domain" description="7,8-dihydro-6-hydroxymethylpterin-pyrophosphokinase" evidence="8">
    <location>
        <begin position="5"/>
        <end position="130"/>
    </location>
</feature>
<dbReference type="GO" id="GO:0005524">
    <property type="term" value="F:ATP binding"/>
    <property type="evidence" value="ECO:0007669"/>
    <property type="project" value="UniProtKB-KW"/>
</dbReference>
<keyword evidence="3" id="KW-0808">Transferase</keyword>
<evidence type="ECO:0000256" key="2">
    <source>
        <dbReference type="ARBA" id="ARBA00013253"/>
    </source>
</evidence>
<dbReference type="InterPro" id="IPR035907">
    <property type="entry name" value="Hppk_sf"/>
</dbReference>
<protein>
    <recommendedName>
        <fullName evidence="2">2-amino-4-hydroxy-6-hydroxymethyldihydropteridine diphosphokinase</fullName>
        <ecNumber evidence="2">2.7.6.3</ecNumber>
    </recommendedName>
</protein>
<sequence>MNRVYISIGSNQNTVVNVRAALDALSARFGELAISSVYESEAVGFEGENFLNLVVALNTDEPVGPLAEWLKQVEDDNGRERNRPRFSSRTLDLDVLTYGDLVGTIDGVELPRSEILSNAFVLQPLAEIAPDERHPVSGERYADLWQSYERDQRLWPIEFHWQGRRISPRT</sequence>
<keyword evidence="7" id="KW-0289">Folate biosynthesis</keyword>